<keyword evidence="5 6" id="KW-0472">Membrane</keyword>
<evidence type="ECO:0000256" key="1">
    <source>
        <dbReference type="ARBA" id="ARBA00004127"/>
    </source>
</evidence>
<feature type="transmembrane region" description="Helical" evidence="6">
    <location>
        <begin position="58"/>
        <end position="79"/>
    </location>
</feature>
<feature type="transmembrane region" description="Helical" evidence="6">
    <location>
        <begin position="155"/>
        <end position="178"/>
    </location>
</feature>
<feature type="transmembrane region" description="Helical" evidence="6">
    <location>
        <begin position="91"/>
        <end position="113"/>
    </location>
</feature>
<name>A0AAV8W5Y8_9CUCU</name>
<feature type="transmembrane region" description="Helical" evidence="6">
    <location>
        <begin position="12"/>
        <end position="38"/>
    </location>
</feature>
<comment type="subcellular location">
    <subcellularLocation>
        <location evidence="1">Endomembrane system</location>
        <topology evidence="1">Multi-pass membrane protein</topology>
    </subcellularLocation>
</comment>
<proteinExistence type="inferred from homology"/>
<reference evidence="8 9" key="1">
    <citation type="journal article" date="2023" name="Insect Mol. Biol.">
        <title>Genome sequencing provides insights into the evolution of gene families encoding plant cell wall-degrading enzymes in longhorned beetles.</title>
        <authorList>
            <person name="Shin N.R."/>
            <person name="Okamura Y."/>
            <person name="Kirsch R."/>
            <person name="Pauchet Y."/>
        </authorList>
    </citation>
    <scope>NUCLEOTIDE SEQUENCE [LARGE SCALE GENOMIC DNA]</scope>
    <source>
        <strain evidence="8">EAD_L_NR</strain>
    </source>
</reference>
<organism evidence="8 9">
    <name type="scientific">Exocentrus adspersus</name>
    <dbReference type="NCBI Taxonomy" id="1586481"/>
    <lineage>
        <taxon>Eukaryota</taxon>
        <taxon>Metazoa</taxon>
        <taxon>Ecdysozoa</taxon>
        <taxon>Arthropoda</taxon>
        <taxon>Hexapoda</taxon>
        <taxon>Insecta</taxon>
        <taxon>Pterygota</taxon>
        <taxon>Neoptera</taxon>
        <taxon>Endopterygota</taxon>
        <taxon>Coleoptera</taxon>
        <taxon>Polyphaga</taxon>
        <taxon>Cucujiformia</taxon>
        <taxon>Chrysomeloidea</taxon>
        <taxon>Cerambycidae</taxon>
        <taxon>Lamiinae</taxon>
        <taxon>Acanthocinini</taxon>
        <taxon>Exocentrus</taxon>
    </lineage>
</organism>
<dbReference type="InterPro" id="IPR019402">
    <property type="entry name" value="CWH43_N"/>
</dbReference>
<evidence type="ECO:0000313" key="8">
    <source>
        <dbReference type="EMBL" id="KAJ8921750.1"/>
    </source>
</evidence>
<dbReference type="InterPro" id="IPR050911">
    <property type="entry name" value="DRAM/TMEM150_Autophagy_Mod"/>
</dbReference>
<evidence type="ECO:0000313" key="9">
    <source>
        <dbReference type="Proteomes" id="UP001159042"/>
    </source>
</evidence>
<evidence type="ECO:0000259" key="7">
    <source>
        <dbReference type="Pfam" id="PF10277"/>
    </source>
</evidence>
<comment type="caution">
    <text evidence="8">The sequence shown here is derived from an EMBL/GenBank/DDBJ whole genome shotgun (WGS) entry which is preliminary data.</text>
</comment>
<gene>
    <name evidence="8" type="ORF">NQ315_010660</name>
</gene>
<feature type="transmembrane region" description="Helical" evidence="6">
    <location>
        <begin position="119"/>
        <end position="143"/>
    </location>
</feature>
<dbReference type="PANTHER" id="PTHR21324">
    <property type="entry name" value="FASTING-INDUCIBLE INTEGRAL MEMBRANE PROTEIN TM6P1-RELATED"/>
    <property type="match status" value="1"/>
</dbReference>
<dbReference type="AlphaFoldDB" id="A0AAV8W5Y8"/>
<dbReference type="Pfam" id="PF10277">
    <property type="entry name" value="Frag1"/>
    <property type="match status" value="1"/>
</dbReference>
<evidence type="ECO:0000256" key="4">
    <source>
        <dbReference type="ARBA" id="ARBA00022989"/>
    </source>
</evidence>
<evidence type="ECO:0000256" key="2">
    <source>
        <dbReference type="ARBA" id="ARBA00006565"/>
    </source>
</evidence>
<feature type="domain" description="CWH43-like N-terminal" evidence="7">
    <location>
        <begin position="12"/>
        <end position="228"/>
    </location>
</feature>
<sequence>MFNKCFKVKVHHFPIITAVWLTASYIITYITAIVQGHVNPLFPYISWTGTTPPESCVFSFLLNVGSALMFLVVFIRYKLLEVTTSLLISRHLNTCGFCLGLLSCLGINLVANFQETNVLVVHMIGAMTAFGTATLYCCIQVWITWKINGSSKSLTIFRVVLCILMIPTFIDMFVFGNLADTQFNGNQILHWEDENGGYSFHLVATFSEWIMALAINGFVFTLTSEFKRIRFEGVVFSKKC</sequence>
<accession>A0AAV8W5Y8</accession>
<dbReference type="Proteomes" id="UP001159042">
    <property type="component" value="Unassembled WGS sequence"/>
</dbReference>
<keyword evidence="3 6" id="KW-0812">Transmembrane</keyword>
<keyword evidence="4 6" id="KW-1133">Transmembrane helix</keyword>
<feature type="transmembrane region" description="Helical" evidence="6">
    <location>
        <begin position="198"/>
        <end position="222"/>
    </location>
</feature>
<dbReference type="GO" id="GO:0012505">
    <property type="term" value="C:endomembrane system"/>
    <property type="evidence" value="ECO:0007669"/>
    <property type="project" value="UniProtKB-SubCell"/>
</dbReference>
<evidence type="ECO:0000256" key="5">
    <source>
        <dbReference type="ARBA" id="ARBA00023136"/>
    </source>
</evidence>
<dbReference type="PANTHER" id="PTHR21324:SF2">
    <property type="entry name" value="EG:22E5.9 PROTEIN"/>
    <property type="match status" value="1"/>
</dbReference>
<dbReference type="EMBL" id="JANEYG010000009">
    <property type="protein sequence ID" value="KAJ8921750.1"/>
    <property type="molecule type" value="Genomic_DNA"/>
</dbReference>
<protein>
    <recommendedName>
        <fullName evidence="7">CWH43-like N-terminal domain-containing protein</fullName>
    </recommendedName>
</protein>
<evidence type="ECO:0000256" key="6">
    <source>
        <dbReference type="SAM" id="Phobius"/>
    </source>
</evidence>
<keyword evidence="9" id="KW-1185">Reference proteome</keyword>
<comment type="similarity">
    <text evidence="2">Belongs to the DRAM/TMEM150 family.</text>
</comment>
<evidence type="ECO:0000256" key="3">
    <source>
        <dbReference type="ARBA" id="ARBA00022692"/>
    </source>
</evidence>